<feature type="transmembrane region" description="Helical" evidence="1">
    <location>
        <begin position="128"/>
        <end position="145"/>
    </location>
</feature>
<keyword evidence="1" id="KW-1133">Transmembrane helix</keyword>
<reference evidence="2" key="1">
    <citation type="submission" date="2021-05" db="EMBL/GenBank/DDBJ databases">
        <title>Molecular characterization for Shewanella algae harboring chromosomal blaOXA-55-like strains isolated from clinical and environment sample.</title>
        <authorList>
            <person name="Ohama Y."/>
            <person name="Aoki K."/>
            <person name="Harada S."/>
            <person name="Moriya K."/>
            <person name="Ishii Y."/>
            <person name="Tateda K."/>
        </authorList>
    </citation>
    <scope>NUCLEOTIDE SEQUENCE</scope>
    <source>
        <strain evidence="2">JCM 11563</strain>
    </source>
</reference>
<feature type="transmembrane region" description="Helical" evidence="1">
    <location>
        <begin position="197"/>
        <end position="218"/>
    </location>
</feature>
<evidence type="ECO:0000313" key="3">
    <source>
        <dbReference type="Proteomes" id="UP000887104"/>
    </source>
</evidence>
<evidence type="ECO:0000256" key="1">
    <source>
        <dbReference type="SAM" id="Phobius"/>
    </source>
</evidence>
<comment type="caution">
    <text evidence="2">The sequence shown here is derived from an EMBL/GenBank/DDBJ whole genome shotgun (WGS) entry which is preliminary data.</text>
</comment>
<name>A0ABQ4PJ33_9GAMM</name>
<feature type="transmembrane region" description="Helical" evidence="1">
    <location>
        <begin position="17"/>
        <end position="39"/>
    </location>
</feature>
<accession>A0ABQ4PJ33</accession>
<feature type="transmembrane region" description="Helical" evidence="1">
    <location>
        <begin position="101"/>
        <end position="122"/>
    </location>
</feature>
<gene>
    <name evidence="2" type="ORF">TUM4438_26680</name>
</gene>
<organism evidence="2 3">
    <name type="scientific">Shewanella sairae</name>
    <dbReference type="NCBI Taxonomy" id="190310"/>
    <lineage>
        <taxon>Bacteria</taxon>
        <taxon>Pseudomonadati</taxon>
        <taxon>Pseudomonadota</taxon>
        <taxon>Gammaproteobacteria</taxon>
        <taxon>Alteromonadales</taxon>
        <taxon>Shewanellaceae</taxon>
        <taxon>Shewanella</taxon>
    </lineage>
</organism>
<protein>
    <recommendedName>
        <fullName evidence="4">DUF998 domain-containing protein</fullName>
    </recommendedName>
</protein>
<dbReference type="RefSeq" id="WP_220781658.1">
    <property type="nucleotide sequence ID" value="NZ_BPEY01000048.1"/>
</dbReference>
<keyword evidence="1" id="KW-0472">Membrane</keyword>
<sequence>MEDTFQNQSMQYDHHRLVVGLIFLGALIAAIGVSLSVWFEYQNIGLGVINQRADFLGDYTYTRYAFIYNMSLMVAGLCILLSMISLFLLRLGYFSTYLSYLSCIGCWVGFCVILMGIFPINYLETHRLVSTCFLVGTVAMYFLCITDKFNHNSSCSWPVFITSVLGFIAASALIFQLNWHTLDFEPCEKHNQPHYCWVAITLWAQTNIVMIWCLAHAWSIRQMAIKNYQELTQQYLAED</sequence>
<keyword evidence="3" id="KW-1185">Reference proteome</keyword>
<dbReference type="Proteomes" id="UP000887104">
    <property type="component" value="Unassembled WGS sequence"/>
</dbReference>
<feature type="transmembrane region" description="Helical" evidence="1">
    <location>
        <begin position="66"/>
        <end position="89"/>
    </location>
</feature>
<evidence type="ECO:0000313" key="2">
    <source>
        <dbReference type="EMBL" id="GIU47453.1"/>
    </source>
</evidence>
<feature type="transmembrane region" description="Helical" evidence="1">
    <location>
        <begin position="157"/>
        <end position="177"/>
    </location>
</feature>
<dbReference type="EMBL" id="BPEY01000048">
    <property type="protein sequence ID" value="GIU47453.1"/>
    <property type="molecule type" value="Genomic_DNA"/>
</dbReference>
<keyword evidence="1" id="KW-0812">Transmembrane</keyword>
<evidence type="ECO:0008006" key="4">
    <source>
        <dbReference type="Google" id="ProtNLM"/>
    </source>
</evidence>
<proteinExistence type="predicted"/>